<evidence type="ECO:0008006" key="5">
    <source>
        <dbReference type="Google" id="ProtNLM"/>
    </source>
</evidence>
<sequence>MILTLIQKQIINKIKEFNNITLYVHERPDFDALGSAFAFKSFLAEYFPSKTVYVMGTYKLHPSYGADLFPFEKNEVDEKFLASSLGIIFDTANAARVLTQRHESAKELIRFDHHPKTEEIGMIEWVDPTYSSTAEMVGWFIKALGYKLTPEIATYIYAGIITDTGRYLYLSATPSTYKMTYELLKTGFNRLLVHDAVYNKPILEHKYYSYVVNRAKITSYGLAHVSLRKGSHKRFGIESPMTMVHALNNISGVRIWTALYYDDVSKKWKGSIRSRDLPINQFAAMFNGGGHKFASGFSLDNKADFKKLINVLNDYLASLSAKENSDVQISFN</sequence>
<evidence type="ECO:0000313" key="4">
    <source>
        <dbReference type="Proteomes" id="UP000261764"/>
    </source>
</evidence>
<feature type="domain" description="DHHA1" evidence="2">
    <location>
        <begin position="243"/>
        <end position="317"/>
    </location>
</feature>
<dbReference type="SUPFAM" id="SSF64182">
    <property type="entry name" value="DHH phosphoesterases"/>
    <property type="match status" value="1"/>
</dbReference>
<keyword evidence="4" id="KW-1185">Reference proteome</keyword>
<evidence type="ECO:0000259" key="1">
    <source>
        <dbReference type="Pfam" id="PF01368"/>
    </source>
</evidence>
<dbReference type="GO" id="GO:0003676">
    <property type="term" value="F:nucleic acid binding"/>
    <property type="evidence" value="ECO:0007669"/>
    <property type="project" value="InterPro"/>
</dbReference>
<name>A0A292IIN8_9MOLU</name>
<dbReference type="KEGG" id="mamp:MAMA39_06840"/>
<organism evidence="3 4">
    <name type="scientific">Mycoplasma amphoriforme A39</name>
    <dbReference type="NCBI Taxonomy" id="572419"/>
    <lineage>
        <taxon>Bacteria</taxon>
        <taxon>Bacillati</taxon>
        <taxon>Mycoplasmatota</taxon>
        <taxon>Mollicutes</taxon>
        <taxon>Mycoplasmataceae</taxon>
        <taxon>Mycoplasma</taxon>
    </lineage>
</organism>
<dbReference type="Pfam" id="PF02272">
    <property type="entry name" value="DHHA1"/>
    <property type="match status" value="1"/>
</dbReference>
<dbReference type="AlphaFoldDB" id="A0A292IIN8"/>
<dbReference type="Gene3D" id="3.90.1640.10">
    <property type="entry name" value="inorganic pyrophosphatase (n-terminal core)"/>
    <property type="match status" value="1"/>
</dbReference>
<dbReference type="Pfam" id="PF01368">
    <property type="entry name" value="DHH"/>
    <property type="match status" value="1"/>
</dbReference>
<dbReference type="Proteomes" id="UP000261764">
    <property type="component" value="Chromosome I"/>
</dbReference>
<proteinExistence type="predicted"/>
<reference evidence="3 4" key="1">
    <citation type="journal article" date="2015" name="Clin. Infect. Dis.">
        <title>Genomic Investigations unmask Mycoplasma amphoriforme, a new respiratory pathogen.</title>
        <authorList>
            <person name="Gillespie S.H."/>
            <person name="Ling C.L."/>
            <person name="Oravcova K."/>
            <person name="Pinheiro M."/>
            <person name="Wells L."/>
            <person name="Bryant J.M."/>
            <person name="McHugh T.D."/>
            <person name="Bebear C."/>
            <person name="Webster D."/>
            <person name="Harris S.R."/>
            <person name="Seth-Smith H.M."/>
            <person name="Thomson N.R."/>
        </authorList>
    </citation>
    <scope>NUCLEOTIDE SEQUENCE [LARGE SCALE GENOMIC DNA]</scope>
    <source>
        <strain evidence="3 4">A39</strain>
    </source>
</reference>
<dbReference type="InterPro" id="IPR003156">
    <property type="entry name" value="DHHA1_dom"/>
</dbReference>
<dbReference type="InterPro" id="IPR051319">
    <property type="entry name" value="Oligoribo/pAp-PDE_c-di-AMP_PDE"/>
</dbReference>
<dbReference type="RefSeq" id="WP_343251432.1">
    <property type="nucleotide sequence ID" value="NZ_HG937516.1"/>
</dbReference>
<dbReference type="InterPro" id="IPR001667">
    <property type="entry name" value="DDH_dom"/>
</dbReference>
<dbReference type="PANTHER" id="PTHR47618:SF1">
    <property type="entry name" value="BIFUNCTIONAL OLIGORIBONUCLEASE AND PAP PHOSPHATASE NRNA"/>
    <property type="match status" value="1"/>
</dbReference>
<accession>A0A292IIN8</accession>
<feature type="domain" description="DDH" evidence="1">
    <location>
        <begin position="19"/>
        <end position="160"/>
    </location>
</feature>
<protein>
    <recommendedName>
        <fullName evidence="5">DDH domain-containing protein</fullName>
    </recommendedName>
</protein>
<dbReference type="InterPro" id="IPR038763">
    <property type="entry name" value="DHH_sf"/>
</dbReference>
<evidence type="ECO:0000313" key="3">
    <source>
        <dbReference type="EMBL" id="CDN40801.1"/>
    </source>
</evidence>
<gene>
    <name evidence="3" type="ORF">MAMA39_06840</name>
</gene>
<dbReference type="Gene3D" id="3.10.310.30">
    <property type="match status" value="1"/>
</dbReference>
<evidence type="ECO:0000259" key="2">
    <source>
        <dbReference type="Pfam" id="PF02272"/>
    </source>
</evidence>
<dbReference type="EMBL" id="HG937516">
    <property type="protein sequence ID" value="CDN40801.1"/>
    <property type="molecule type" value="Genomic_DNA"/>
</dbReference>
<dbReference type="PANTHER" id="PTHR47618">
    <property type="entry name" value="BIFUNCTIONAL OLIGORIBONUCLEASE AND PAP PHOSPHATASE NRNA"/>
    <property type="match status" value="1"/>
</dbReference>